<proteinExistence type="predicted"/>
<evidence type="ECO:0000313" key="1">
    <source>
        <dbReference type="EMBL" id="MBF9234259.1"/>
    </source>
</evidence>
<dbReference type="RefSeq" id="WP_196272260.1">
    <property type="nucleotide sequence ID" value="NZ_JADQDO010000006.1"/>
</dbReference>
<dbReference type="Proteomes" id="UP000599312">
    <property type="component" value="Unassembled WGS sequence"/>
</dbReference>
<sequence>MRRVRFQIGDILQRPSIHASSSGRAIVRGWFQDQKGPSFPIYPTVLFFDDGSFEFRETSAFSDSVLQGILNLLRKNPARLEVVLFKGPETRAFRPGTAMQFKLHDLDNSLGNIYGFEGLCFHARG</sequence>
<reference evidence="1" key="1">
    <citation type="submission" date="2020-11" db="EMBL/GenBank/DDBJ databases">
        <authorList>
            <person name="Kim M.K."/>
        </authorList>
    </citation>
    <scope>NUCLEOTIDE SEQUENCE</scope>
    <source>
        <strain evidence="1">BT350</strain>
    </source>
</reference>
<protein>
    <submittedName>
        <fullName evidence="1">Uncharacterized protein</fullName>
    </submittedName>
</protein>
<dbReference type="EMBL" id="JADQDO010000006">
    <property type="protein sequence ID" value="MBF9234259.1"/>
    <property type="molecule type" value="Genomic_DNA"/>
</dbReference>
<keyword evidence="2" id="KW-1185">Reference proteome</keyword>
<gene>
    <name evidence="1" type="ORF">I2H38_12835</name>
</gene>
<organism evidence="1 2">
    <name type="scientific">Microvirga alba</name>
    <dbReference type="NCBI Taxonomy" id="2791025"/>
    <lineage>
        <taxon>Bacteria</taxon>
        <taxon>Pseudomonadati</taxon>
        <taxon>Pseudomonadota</taxon>
        <taxon>Alphaproteobacteria</taxon>
        <taxon>Hyphomicrobiales</taxon>
        <taxon>Methylobacteriaceae</taxon>
        <taxon>Microvirga</taxon>
    </lineage>
</organism>
<evidence type="ECO:0000313" key="2">
    <source>
        <dbReference type="Proteomes" id="UP000599312"/>
    </source>
</evidence>
<dbReference type="AlphaFoldDB" id="A0A931FNQ3"/>
<comment type="caution">
    <text evidence="1">The sequence shown here is derived from an EMBL/GenBank/DDBJ whole genome shotgun (WGS) entry which is preliminary data.</text>
</comment>
<name>A0A931FNQ3_9HYPH</name>
<accession>A0A931FNQ3</accession>